<evidence type="ECO:0000256" key="1">
    <source>
        <dbReference type="ARBA" id="ARBA00000316"/>
    </source>
</evidence>
<reference evidence="11" key="1">
    <citation type="submission" date="2020-01" db="EMBL/GenBank/DDBJ databases">
        <authorList>
            <person name="Rat A."/>
        </authorList>
    </citation>
    <scope>NUCLEOTIDE SEQUENCE</scope>
    <source>
        <strain evidence="11">LMG 28251</strain>
    </source>
</reference>
<evidence type="ECO:0000256" key="9">
    <source>
        <dbReference type="PIRSR" id="PIRSR600821-52"/>
    </source>
</evidence>
<dbReference type="GO" id="GO:0030170">
    <property type="term" value="F:pyridoxal phosphate binding"/>
    <property type="evidence" value="ECO:0007669"/>
    <property type="project" value="UniProtKB-UniRule"/>
</dbReference>
<dbReference type="AlphaFoldDB" id="A0AAF1KTQ0"/>
<dbReference type="PRINTS" id="PR00992">
    <property type="entry name" value="ALARACEMASE"/>
</dbReference>
<dbReference type="SUPFAM" id="SSF51419">
    <property type="entry name" value="PLP-binding barrel"/>
    <property type="match status" value="1"/>
</dbReference>
<dbReference type="Gene3D" id="3.20.20.10">
    <property type="entry name" value="Alanine racemase"/>
    <property type="match status" value="1"/>
</dbReference>
<dbReference type="InterPro" id="IPR011079">
    <property type="entry name" value="Ala_racemase_C"/>
</dbReference>
<dbReference type="GO" id="GO:0030632">
    <property type="term" value="P:D-alanine biosynthetic process"/>
    <property type="evidence" value="ECO:0007669"/>
    <property type="project" value="UniProtKB-UniRule"/>
</dbReference>
<reference evidence="11" key="2">
    <citation type="journal article" date="2021" name="Syst. Appl. Microbiol.">
        <title>Roseomonas hellenica sp. nov., isolated from roots of wild-growing Alkanna tinctoria.</title>
        <authorList>
            <person name="Rat A."/>
            <person name="Naranjo H.D."/>
            <person name="Lebbe L."/>
            <person name="Cnockaert M."/>
            <person name="Krigas N."/>
            <person name="Grigoriadou K."/>
            <person name="Maloupa E."/>
            <person name="Willems A."/>
        </authorList>
    </citation>
    <scope>NUCLEOTIDE SEQUENCE</scope>
    <source>
        <strain evidence="11">LMG 28251</strain>
    </source>
</reference>
<dbReference type="PANTHER" id="PTHR30511">
    <property type="entry name" value="ALANINE RACEMASE"/>
    <property type="match status" value="1"/>
</dbReference>
<evidence type="ECO:0000313" key="12">
    <source>
        <dbReference type="Proteomes" id="UP001196068"/>
    </source>
</evidence>
<organism evidence="11 12">
    <name type="scientific">Plastoroseomonas arctica</name>
    <dbReference type="NCBI Taxonomy" id="1509237"/>
    <lineage>
        <taxon>Bacteria</taxon>
        <taxon>Pseudomonadati</taxon>
        <taxon>Pseudomonadota</taxon>
        <taxon>Alphaproteobacteria</taxon>
        <taxon>Acetobacterales</taxon>
        <taxon>Acetobacteraceae</taxon>
        <taxon>Plastoroseomonas</taxon>
    </lineage>
</organism>
<dbReference type="Pfam" id="PF00842">
    <property type="entry name" value="Ala_racemase_C"/>
    <property type="match status" value="1"/>
</dbReference>
<dbReference type="InterPro" id="IPR000821">
    <property type="entry name" value="Ala_racemase"/>
</dbReference>
<dbReference type="EMBL" id="JAAEDH010000008">
    <property type="protein sequence ID" value="MBR0655197.1"/>
    <property type="molecule type" value="Genomic_DNA"/>
</dbReference>
<feature type="modified residue" description="N6-(pyridoxal phosphate)lysine" evidence="7 8">
    <location>
        <position position="37"/>
    </location>
</feature>
<dbReference type="InterPro" id="IPR020622">
    <property type="entry name" value="Ala_racemase_pyridoxalP-BS"/>
</dbReference>
<dbReference type="GO" id="GO:0005829">
    <property type="term" value="C:cytosol"/>
    <property type="evidence" value="ECO:0007669"/>
    <property type="project" value="TreeGrafter"/>
</dbReference>
<evidence type="ECO:0000256" key="4">
    <source>
        <dbReference type="ARBA" id="ARBA00013089"/>
    </source>
</evidence>
<keyword evidence="12" id="KW-1185">Reference proteome</keyword>
<comment type="caution">
    <text evidence="11">The sequence shown here is derived from an EMBL/GenBank/DDBJ whole genome shotgun (WGS) entry which is preliminary data.</text>
</comment>
<evidence type="ECO:0000256" key="6">
    <source>
        <dbReference type="ARBA" id="ARBA00023235"/>
    </source>
</evidence>
<dbReference type="Gene3D" id="2.40.37.10">
    <property type="entry name" value="Lyase, Ornithine Decarboxylase, Chain A, domain 1"/>
    <property type="match status" value="1"/>
</dbReference>
<evidence type="ECO:0000313" key="11">
    <source>
        <dbReference type="EMBL" id="MBR0655197.1"/>
    </source>
</evidence>
<feature type="binding site" evidence="7 9">
    <location>
        <position position="125"/>
    </location>
    <ligand>
        <name>substrate</name>
    </ligand>
</feature>
<dbReference type="InterPro" id="IPR029066">
    <property type="entry name" value="PLP-binding_barrel"/>
</dbReference>
<evidence type="ECO:0000256" key="7">
    <source>
        <dbReference type="HAMAP-Rule" id="MF_01201"/>
    </source>
</evidence>
<proteinExistence type="inferred from homology"/>
<dbReference type="InterPro" id="IPR001608">
    <property type="entry name" value="Ala_racemase_N"/>
</dbReference>
<gene>
    <name evidence="11" type="primary">alr</name>
    <name evidence="11" type="ORF">GXW79_08890</name>
</gene>
<comment type="cofactor">
    <cofactor evidence="2 7 8">
        <name>pyridoxal 5'-phosphate</name>
        <dbReference type="ChEBI" id="CHEBI:597326"/>
    </cofactor>
</comment>
<dbReference type="Pfam" id="PF01168">
    <property type="entry name" value="Ala_racemase_N"/>
    <property type="match status" value="1"/>
</dbReference>
<evidence type="ECO:0000256" key="8">
    <source>
        <dbReference type="PIRSR" id="PIRSR600821-50"/>
    </source>
</evidence>
<dbReference type="PANTHER" id="PTHR30511:SF0">
    <property type="entry name" value="ALANINE RACEMASE, CATABOLIC-RELATED"/>
    <property type="match status" value="1"/>
</dbReference>
<dbReference type="InterPro" id="IPR009006">
    <property type="entry name" value="Ala_racemase/Decarboxylase_C"/>
</dbReference>
<keyword evidence="6 7" id="KW-0413">Isomerase</keyword>
<dbReference type="RefSeq" id="WP_211874032.1">
    <property type="nucleotide sequence ID" value="NZ_JAAEDH010000008.1"/>
</dbReference>
<dbReference type="NCBIfam" id="TIGR00492">
    <property type="entry name" value="alr"/>
    <property type="match status" value="1"/>
</dbReference>
<dbReference type="SUPFAM" id="SSF50621">
    <property type="entry name" value="Alanine racemase C-terminal domain-like"/>
    <property type="match status" value="1"/>
</dbReference>
<dbReference type="GO" id="GO:0008784">
    <property type="term" value="F:alanine racemase activity"/>
    <property type="evidence" value="ECO:0007669"/>
    <property type="project" value="UniProtKB-UniRule"/>
</dbReference>
<name>A0AAF1KTQ0_9PROT</name>
<keyword evidence="5 7" id="KW-0663">Pyridoxal phosphate</keyword>
<feature type="active site" description="Proton acceptor; specific for L-alanine" evidence="7">
    <location>
        <position position="247"/>
    </location>
</feature>
<dbReference type="HAMAP" id="MF_01201">
    <property type="entry name" value="Ala_racemase"/>
    <property type="match status" value="1"/>
</dbReference>
<comment type="similarity">
    <text evidence="3 7">Belongs to the alanine racemase family.</text>
</comment>
<feature type="domain" description="Alanine racemase C-terminal" evidence="10">
    <location>
        <begin position="226"/>
        <end position="351"/>
    </location>
</feature>
<comment type="function">
    <text evidence="7">Catalyzes the interconversion of L-alanine and D-alanine. May also act on other amino acids.</text>
</comment>
<dbReference type="SMART" id="SM01005">
    <property type="entry name" value="Ala_racemase_C"/>
    <property type="match status" value="1"/>
</dbReference>
<feature type="active site" description="Proton acceptor; specific for D-alanine" evidence="7">
    <location>
        <position position="37"/>
    </location>
</feature>
<dbReference type="Proteomes" id="UP001196068">
    <property type="component" value="Unassembled WGS sequence"/>
</dbReference>
<evidence type="ECO:0000259" key="10">
    <source>
        <dbReference type="SMART" id="SM01005"/>
    </source>
</evidence>
<accession>A0AAF1KTQ0</accession>
<comment type="catalytic activity">
    <reaction evidence="1 7">
        <text>L-alanine = D-alanine</text>
        <dbReference type="Rhea" id="RHEA:20249"/>
        <dbReference type="ChEBI" id="CHEBI:57416"/>
        <dbReference type="ChEBI" id="CHEBI:57972"/>
        <dbReference type="EC" id="5.1.1.1"/>
    </reaction>
</comment>
<dbReference type="PROSITE" id="PS00395">
    <property type="entry name" value="ALANINE_RACEMASE"/>
    <property type="match status" value="1"/>
</dbReference>
<dbReference type="CDD" id="cd00430">
    <property type="entry name" value="PLPDE_III_AR"/>
    <property type="match status" value="1"/>
</dbReference>
<evidence type="ECO:0000256" key="2">
    <source>
        <dbReference type="ARBA" id="ARBA00001933"/>
    </source>
</evidence>
<comment type="pathway">
    <text evidence="7">Amino-acid biosynthesis; D-alanine biosynthesis; D-alanine from L-alanine: step 1/1.</text>
</comment>
<dbReference type="EC" id="5.1.1.1" evidence="4 7"/>
<feature type="binding site" evidence="7 9">
    <location>
        <position position="295"/>
    </location>
    <ligand>
        <name>substrate</name>
    </ligand>
</feature>
<protein>
    <recommendedName>
        <fullName evidence="4 7">Alanine racemase</fullName>
        <ecNumber evidence="4 7">5.1.1.1</ecNumber>
    </recommendedName>
</protein>
<evidence type="ECO:0000256" key="3">
    <source>
        <dbReference type="ARBA" id="ARBA00007880"/>
    </source>
</evidence>
<evidence type="ECO:0000256" key="5">
    <source>
        <dbReference type="ARBA" id="ARBA00022898"/>
    </source>
</evidence>
<sequence>MATDPRGRLIVDLGAIVANWRDLCALHAPGKVAGVVKADGYGLGAGPVAQALRAAGCDSFFVAHLQEGMALRDALGPGPMIAVLNGFRPGDDEDAHLTPVLNTLGDVRDHRGRRAILHLDTGMARLGLDAREQAALAEDASLRASLDLAYVMTHLACADEPAHALNDTQRARFTQAAAMCPGVPRSLANSSGLFLGAGFVSDLARPGCALYGVNPTPGAPNPMRQVLRLEIPVLQIRDIGAGETIGYSATWRSSRPSRIATIAAGYADGYLRSLSGRASADHGGRPVPLVGRVSMDLITLDVTDRPEITDASHITLIGGSGCTPDDLASACGTIGYEILTSLGARYVRVYTPA</sequence>